<sequence length="280" mass="29693">MSIDGLIVSSTAADAEAVETIKNHHAELAGALGSLVESVLVAAERGTEIDLAHAALVEFLTEELMPHAVAEEESLYPAAARTERARPLIESMIAMHRVIGSLVDQIRRDRSPVRVAAAAEALRVAFNAHLIDENDRILPIVAADPGVSLATVTEGMHELLGGGGDCCGGHDHGCGGHDHGGHDHGAPAELHEHSIGGHVCQCEQDNADPVLDVREVPHSIRHATVFGAFDAVPAGGALILIAPHDPIPLLHQLHDRSGGRIAVDYEQRGPDAWRLRLTRI</sequence>
<proteinExistence type="predicted"/>
<dbReference type="InterPro" id="IPR012312">
    <property type="entry name" value="Hemerythrin-like"/>
</dbReference>
<dbReference type="Gene3D" id="1.20.120.520">
    <property type="entry name" value="nmb1532 protein domain like"/>
    <property type="match status" value="1"/>
</dbReference>
<comment type="caution">
    <text evidence="1">The sequence shown here is derived from an EMBL/GenBank/DDBJ whole genome shotgun (WGS) entry which is preliminary data.</text>
</comment>
<accession>A0A1X1RG90</accession>
<evidence type="ECO:0000313" key="2">
    <source>
        <dbReference type="Proteomes" id="UP000193484"/>
    </source>
</evidence>
<evidence type="ECO:0000313" key="1">
    <source>
        <dbReference type="EMBL" id="ORV05103.1"/>
    </source>
</evidence>
<dbReference type="RefSeq" id="WP_085094672.1">
    <property type="nucleotide sequence ID" value="NZ_AP022603.1"/>
</dbReference>
<name>A0A1X1RG90_MYCFA</name>
<reference evidence="1 2" key="1">
    <citation type="submission" date="2016-01" db="EMBL/GenBank/DDBJ databases">
        <title>The new phylogeny of the genus Mycobacterium.</title>
        <authorList>
            <person name="Tarcisio F."/>
            <person name="Conor M."/>
            <person name="Antonella G."/>
            <person name="Elisabetta G."/>
            <person name="Giulia F.S."/>
            <person name="Sara T."/>
            <person name="Anna F."/>
            <person name="Clotilde B."/>
            <person name="Roberto B."/>
            <person name="Veronica D.S."/>
            <person name="Fabio R."/>
            <person name="Monica P."/>
            <person name="Olivier J."/>
            <person name="Enrico T."/>
            <person name="Nicola S."/>
        </authorList>
    </citation>
    <scope>NUCLEOTIDE SEQUENCE [LARGE SCALE GENOMIC DNA]</scope>
    <source>
        <strain evidence="1 2">DSM 44179</strain>
    </source>
</reference>
<organism evidence="1 2">
    <name type="scientific">Mycolicibacterium fallax</name>
    <name type="common">Mycobacterium fallax</name>
    <dbReference type="NCBI Taxonomy" id="1793"/>
    <lineage>
        <taxon>Bacteria</taxon>
        <taxon>Bacillati</taxon>
        <taxon>Actinomycetota</taxon>
        <taxon>Actinomycetes</taxon>
        <taxon>Mycobacteriales</taxon>
        <taxon>Mycobacteriaceae</taxon>
        <taxon>Mycolicibacterium</taxon>
    </lineage>
</organism>
<dbReference type="STRING" id="1793.AWC04_07440"/>
<dbReference type="Pfam" id="PF10006">
    <property type="entry name" value="DUF2249"/>
    <property type="match status" value="1"/>
</dbReference>
<dbReference type="InterPro" id="IPR018720">
    <property type="entry name" value="DUF2249"/>
</dbReference>
<dbReference type="Proteomes" id="UP000193484">
    <property type="component" value="Unassembled WGS sequence"/>
</dbReference>
<dbReference type="AlphaFoldDB" id="A0A1X1RG90"/>
<gene>
    <name evidence="1" type="ORF">AWC04_07440</name>
</gene>
<keyword evidence="2" id="KW-1185">Reference proteome</keyword>
<dbReference type="OrthoDB" id="8451629at2"/>
<dbReference type="Pfam" id="PF01814">
    <property type="entry name" value="Hemerythrin"/>
    <property type="match status" value="1"/>
</dbReference>
<protein>
    <submittedName>
        <fullName evidence="1">Cation-binding protein</fullName>
    </submittedName>
</protein>
<dbReference type="EMBL" id="LQOJ01000027">
    <property type="protein sequence ID" value="ORV05103.1"/>
    <property type="molecule type" value="Genomic_DNA"/>
</dbReference>